<dbReference type="RefSeq" id="WP_114834311.1">
    <property type="nucleotide sequence ID" value="NZ_LR699115.1"/>
</dbReference>
<proteinExistence type="predicted"/>
<reference evidence="2 3" key="1">
    <citation type="submission" date="2018-07" db="EMBL/GenBank/DDBJ databases">
        <title>Genomic Encyclopedia of Type Strains, Phase IV (KMG-IV): sequencing the most valuable type-strain genomes for metagenomic binning, comparative biology and taxonomic classification.</title>
        <authorList>
            <person name="Goeker M."/>
        </authorList>
    </citation>
    <scope>NUCLEOTIDE SEQUENCE [LARGE SCALE GENOMIC DNA]</scope>
    <source>
        <strain evidence="2 3">DSM 16500</strain>
    </source>
</reference>
<dbReference type="Gene3D" id="3.40.50.720">
    <property type="entry name" value="NAD(P)-binding Rossmann-like Domain"/>
    <property type="match status" value="1"/>
</dbReference>
<dbReference type="OrthoDB" id="9804695at2"/>
<keyword evidence="3" id="KW-1185">Reference proteome</keyword>
<dbReference type="AlphaFoldDB" id="A0A370GIX4"/>
<evidence type="ECO:0000313" key="2">
    <source>
        <dbReference type="EMBL" id="RDI43752.1"/>
    </source>
</evidence>
<dbReference type="PANTHER" id="PTHR33303">
    <property type="entry name" value="CYTOPLASMIC PROTEIN-RELATED"/>
    <property type="match status" value="1"/>
</dbReference>
<sequence length="137" mass="14920">MRSDVGKKIQRFFTSPAYGVVGASSNREKYGNKVLRVYLQHHKKAYPVHPRETSVEGVATVPDVASLPDTVKSISIITPPAITEKIVEAAITKGIENIWMQPGAESDEAIKQAEQHGINVIAHGPCILAELGFQETD</sequence>
<organism evidence="2 3">
    <name type="scientific">Aquicella lusitana</name>
    <dbReference type="NCBI Taxonomy" id="254246"/>
    <lineage>
        <taxon>Bacteria</taxon>
        <taxon>Pseudomonadati</taxon>
        <taxon>Pseudomonadota</taxon>
        <taxon>Gammaproteobacteria</taxon>
        <taxon>Legionellales</taxon>
        <taxon>Coxiellaceae</taxon>
        <taxon>Aquicella</taxon>
    </lineage>
</organism>
<dbReference type="PANTHER" id="PTHR33303:SF2">
    <property type="entry name" value="COA-BINDING DOMAIN-CONTAINING PROTEIN"/>
    <property type="match status" value="1"/>
</dbReference>
<dbReference type="SMART" id="SM00881">
    <property type="entry name" value="CoA_binding"/>
    <property type="match status" value="1"/>
</dbReference>
<evidence type="ECO:0000313" key="3">
    <source>
        <dbReference type="Proteomes" id="UP000254720"/>
    </source>
</evidence>
<feature type="domain" description="CoA-binding" evidence="1">
    <location>
        <begin position="12"/>
        <end position="104"/>
    </location>
</feature>
<dbReference type="SUPFAM" id="SSF51735">
    <property type="entry name" value="NAD(P)-binding Rossmann-fold domains"/>
    <property type="match status" value="1"/>
</dbReference>
<protein>
    <submittedName>
        <fullName evidence="2">Putative CoA-binding protein</fullName>
    </submittedName>
</protein>
<comment type="caution">
    <text evidence="2">The sequence shown here is derived from an EMBL/GenBank/DDBJ whole genome shotgun (WGS) entry which is preliminary data.</text>
</comment>
<evidence type="ECO:0000259" key="1">
    <source>
        <dbReference type="SMART" id="SM00881"/>
    </source>
</evidence>
<dbReference type="Proteomes" id="UP000254720">
    <property type="component" value="Unassembled WGS sequence"/>
</dbReference>
<name>A0A370GIX4_9COXI</name>
<dbReference type="InterPro" id="IPR003781">
    <property type="entry name" value="CoA-bd"/>
</dbReference>
<dbReference type="EMBL" id="QQAX01000010">
    <property type="protein sequence ID" value="RDI43752.1"/>
    <property type="molecule type" value="Genomic_DNA"/>
</dbReference>
<dbReference type="InterPro" id="IPR036291">
    <property type="entry name" value="NAD(P)-bd_dom_sf"/>
</dbReference>
<dbReference type="Pfam" id="PF13380">
    <property type="entry name" value="CoA_binding_2"/>
    <property type="match status" value="1"/>
</dbReference>
<gene>
    <name evidence="2" type="ORF">C8D86_11022</name>
</gene>
<accession>A0A370GIX4</accession>